<comment type="caution">
    <text evidence="2">The sequence shown here is derived from an EMBL/GenBank/DDBJ whole genome shotgun (WGS) entry which is preliminary data.</text>
</comment>
<protein>
    <submittedName>
        <fullName evidence="2">Uncharacterized protein</fullName>
    </submittedName>
</protein>
<reference evidence="2 3" key="1">
    <citation type="submission" date="2018-09" db="EMBL/GenBank/DDBJ databases">
        <title>YIM 75507 draft genome.</title>
        <authorList>
            <person name="Tang S."/>
            <person name="Feng Y."/>
        </authorList>
    </citation>
    <scope>NUCLEOTIDE SEQUENCE [LARGE SCALE GENOMIC DNA]</scope>
    <source>
        <strain evidence="2 3">YIM 75507</strain>
    </source>
</reference>
<organism evidence="2 3">
    <name type="scientific">Bailinhaonella thermotolerans</name>
    <dbReference type="NCBI Taxonomy" id="1070861"/>
    <lineage>
        <taxon>Bacteria</taxon>
        <taxon>Bacillati</taxon>
        <taxon>Actinomycetota</taxon>
        <taxon>Actinomycetes</taxon>
        <taxon>Streptosporangiales</taxon>
        <taxon>Streptosporangiaceae</taxon>
        <taxon>Bailinhaonella</taxon>
    </lineage>
</organism>
<keyword evidence="3" id="KW-1185">Reference proteome</keyword>
<gene>
    <name evidence="2" type="ORF">D5H75_07340</name>
</gene>
<dbReference type="Proteomes" id="UP000265768">
    <property type="component" value="Unassembled WGS sequence"/>
</dbReference>
<evidence type="ECO:0000313" key="3">
    <source>
        <dbReference type="Proteomes" id="UP000265768"/>
    </source>
</evidence>
<evidence type="ECO:0000256" key="1">
    <source>
        <dbReference type="SAM" id="MobiDB-lite"/>
    </source>
</evidence>
<evidence type="ECO:0000313" key="2">
    <source>
        <dbReference type="EMBL" id="RJL34266.1"/>
    </source>
</evidence>
<feature type="compositionally biased region" description="Low complexity" evidence="1">
    <location>
        <begin position="1"/>
        <end position="11"/>
    </location>
</feature>
<dbReference type="EMBL" id="QZEY01000002">
    <property type="protein sequence ID" value="RJL34266.1"/>
    <property type="molecule type" value="Genomic_DNA"/>
</dbReference>
<sequence>MAGAGADAGAGSREPGAGSREPGAGSWEPGPGGRGDIGGFGGGPTISGWARGGTRVRGTSRRRLPAAPLAYVRVTGPSPRRSTYGGNCGIEIE</sequence>
<dbReference type="AlphaFoldDB" id="A0A3A4BSH2"/>
<accession>A0A3A4BSH2</accession>
<proteinExistence type="predicted"/>
<feature type="compositionally biased region" description="Gly residues" evidence="1">
    <location>
        <begin position="30"/>
        <end position="45"/>
    </location>
</feature>
<name>A0A3A4BSH2_9ACTN</name>
<feature type="region of interest" description="Disordered" evidence="1">
    <location>
        <begin position="1"/>
        <end position="64"/>
    </location>
</feature>